<reference evidence="1 2" key="1">
    <citation type="submission" date="2013-12" db="EMBL/GenBank/DDBJ databases">
        <authorList>
            <person name="Cubeta M."/>
            <person name="Pakala S."/>
            <person name="Fedorova N."/>
            <person name="Thomas E."/>
            <person name="Dean R."/>
            <person name="Jabaji S."/>
            <person name="Neate S."/>
            <person name="Toda T."/>
            <person name="Tavantzis S."/>
            <person name="Vilgalys R."/>
            <person name="Bharathan N."/>
            <person name="Pakala S."/>
            <person name="Losada L.S."/>
            <person name="Zafar N."/>
            <person name="Nierman W."/>
        </authorList>
    </citation>
    <scope>NUCLEOTIDE SEQUENCE [LARGE SCALE GENOMIC DNA]</scope>
    <source>
        <strain evidence="1 2">123E</strain>
    </source>
</reference>
<comment type="caution">
    <text evidence="1">The sequence shown here is derived from an EMBL/GenBank/DDBJ whole genome shotgun (WGS) entry which is preliminary data.</text>
</comment>
<organism evidence="1 2">
    <name type="scientific">Rhizoctonia solani 123E</name>
    <dbReference type="NCBI Taxonomy" id="1423351"/>
    <lineage>
        <taxon>Eukaryota</taxon>
        <taxon>Fungi</taxon>
        <taxon>Dikarya</taxon>
        <taxon>Basidiomycota</taxon>
        <taxon>Agaricomycotina</taxon>
        <taxon>Agaricomycetes</taxon>
        <taxon>Cantharellales</taxon>
        <taxon>Ceratobasidiaceae</taxon>
        <taxon>Rhizoctonia</taxon>
    </lineage>
</organism>
<proteinExistence type="predicted"/>
<accession>A0A074SGR4</accession>
<dbReference type="EMBL" id="AZST01000393">
    <property type="protein sequence ID" value="KEP49202.1"/>
    <property type="molecule type" value="Genomic_DNA"/>
</dbReference>
<dbReference type="OrthoDB" id="3266451at2759"/>
<dbReference type="Proteomes" id="UP000027456">
    <property type="component" value="Unassembled WGS sequence"/>
</dbReference>
<dbReference type="AlphaFoldDB" id="A0A074SGR4"/>
<evidence type="ECO:0000313" key="2">
    <source>
        <dbReference type="Proteomes" id="UP000027456"/>
    </source>
</evidence>
<protein>
    <submittedName>
        <fullName evidence="1">Putative F-box-like domain protein</fullName>
    </submittedName>
</protein>
<gene>
    <name evidence="1" type="ORF">V565_105670</name>
</gene>
<keyword evidence="2" id="KW-1185">Reference proteome</keyword>
<dbReference type="HOGENOM" id="CLU_025641_2_0_1"/>
<dbReference type="STRING" id="1423351.A0A074SGR4"/>
<sequence>MSKSMMEELENAGNAFREALDQYLDVCSKMDHLSLRQGVPRHIPQSYLDKLHAEIAHSPSHASKLQRTEAIVGRIRNRVAQITPIASLPLEILGHIFHLVAKPCDLVPSNLGESNSNSGFSTPTKPNHVINTCSHWRRTAITLPSLWTHIDILPHKLHQSGFVARAETYVTRAAQLPIELHIADTSPFKYDSAPFGRFLSSISTRVQSLDMAAIHGREPFHNFIFAKLFSSDGSQSICTNLTTNFAKAHYIIDDFLDCFDVIDNTFHFTALRLRGLFPGWNSKVYSNLVDLRLLTAPRDDRWTQIPEHKLRNLLEASPRLKIFHFSLQITDQQLGDTPPNPVRLDDLEVLGISTYRDPFDAILQPGYVLRLLAPGSKPLQLSIRHDFQVFDPYDDDAEEIYVHVDEFSLDELVKFFQRSNLTRFCVKDRCPQLGRLLSYAPNLEDLALDSFEFSLTADNPLRHGGSCRLNSLILLKCYLSVDQMDLFLKHCPADLLTLFKCRLHSEEGLFVKGESVERLPKLLERYPATKLIFQSSNPTACWDVID</sequence>
<name>A0A074SGR4_9AGAM</name>
<evidence type="ECO:0000313" key="1">
    <source>
        <dbReference type="EMBL" id="KEP49202.1"/>
    </source>
</evidence>